<feature type="region of interest" description="Disordered" evidence="5">
    <location>
        <begin position="1"/>
        <end position="43"/>
    </location>
</feature>
<sequence>MSSLWNAFTSGNKPAHQQQQSQSQSHQQPTTQEPSHYAYDPTEGQGVESFLQSSAFADPSQLHPLAGLNRDTLEYISLEDSALSELPGGQSVLPSRGFTDDLCYGTGITYLAGLGIGGAWGLQEGLRRSAGQPPKLRLNAVLNSVTRRGPFLGNSLGVVAIIYNCINSLIGSVRGKHDAGNTVLAGALSGMLFKSTRGLRPMAISGGIVASVAGAWAIVRRSFFPIPEPVPAVSDELTLKRFYRTLNFSSSSASHKLRWLDLAHDTSLNMESHDFGNSQGAFQIYLDAVEEHTRDNRPSPVLTGDPFSATDNPQDDTNAASSSNVPKRPRKARTPKQGIADASLREFKEFMIQYRLDHWRARARIVHVKGQTNMTAFWSPQWAGFEVADSGINVFDGFDRTWFVPFDITTPLPAEKREIAEDLRKRRLELEAAYRTKVDKDKTFPTKLQHLVEEEVKETCQTLWEPNVYDPDREPARWDDVRASFQLSHLVTMVAQTRLGVGKEQLSGYYQVKVLDLGVDGKINYQCVNLPSDVSMEGMLSRMKARFPPDSEQSQRTINVFIHRLEIVWHRGDETQRKKAQGLFRQLHELVLAEKPESERYSWVFKLRSNSNFYIPAGKLPDRLSTWTKLNETTYQELLEGVRAKKHPVLIRKVRGRRWWAEVDDLMNQAEVFFGGAGLSSLQLDIVDELLASRTQEEVQRAAKTKQALDRAKLATMGTLDCPSKDNNDDEFGAF</sequence>
<accession>A0A9Q9RJP4</accession>
<dbReference type="PANTHER" id="PTHR15371">
    <property type="entry name" value="TIM23"/>
    <property type="match status" value="1"/>
</dbReference>
<dbReference type="GO" id="GO:0005744">
    <property type="term" value="C:TIM23 mitochondrial import inner membrane translocase complex"/>
    <property type="evidence" value="ECO:0007669"/>
    <property type="project" value="TreeGrafter"/>
</dbReference>
<feature type="compositionally biased region" description="Polar residues" evidence="5">
    <location>
        <begin position="309"/>
        <end position="325"/>
    </location>
</feature>
<name>A0A9Q9RJP4_FUSFU</name>
<dbReference type="EMBL" id="CABFJX010000201">
    <property type="protein sequence ID" value="VTT67214.1"/>
    <property type="molecule type" value="Genomic_DNA"/>
</dbReference>
<feature type="compositionally biased region" description="Polar residues" evidence="5">
    <location>
        <begin position="1"/>
        <end position="12"/>
    </location>
</feature>
<evidence type="ECO:0000256" key="4">
    <source>
        <dbReference type="ARBA" id="ARBA00023136"/>
    </source>
</evidence>
<dbReference type="AlphaFoldDB" id="A0A9Q9RJP4"/>
<evidence type="ECO:0000256" key="3">
    <source>
        <dbReference type="ARBA" id="ARBA00022989"/>
    </source>
</evidence>
<evidence type="ECO:0000313" key="7">
    <source>
        <dbReference type="Proteomes" id="UP000760494"/>
    </source>
</evidence>
<proteinExistence type="predicted"/>
<gene>
    <name evidence="6" type="ORF">C2S_6836</name>
</gene>
<evidence type="ECO:0000256" key="1">
    <source>
        <dbReference type="ARBA" id="ARBA00004141"/>
    </source>
</evidence>
<evidence type="ECO:0000313" key="6">
    <source>
        <dbReference type="EMBL" id="VTT67214.1"/>
    </source>
</evidence>
<dbReference type="GO" id="GO:0008320">
    <property type="term" value="F:protein transmembrane transporter activity"/>
    <property type="evidence" value="ECO:0007669"/>
    <property type="project" value="TreeGrafter"/>
</dbReference>
<dbReference type="Pfam" id="PF02466">
    <property type="entry name" value="Tim17"/>
    <property type="match status" value="1"/>
</dbReference>
<dbReference type="GO" id="GO:0030150">
    <property type="term" value="P:protein import into mitochondrial matrix"/>
    <property type="evidence" value="ECO:0007669"/>
    <property type="project" value="TreeGrafter"/>
</dbReference>
<keyword evidence="3" id="KW-1133">Transmembrane helix</keyword>
<dbReference type="InterPro" id="IPR045238">
    <property type="entry name" value="Tim23-like"/>
</dbReference>
<dbReference type="Proteomes" id="UP000760494">
    <property type="component" value="Unassembled WGS sequence"/>
</dbReference>
<evidence type="ECO:0000256" key="5">
    <source>
        <dbReference type="SAM" id="MobiDB-lite"/>
    </source>
</evidence>
<organism evidence="6 7">
    <name type="scientific">Fusarium fujikuroi</name>
    <name type="common">Bakanae and foot rot disease fungus</name>
    <name type="synonym">Gibberella fujikuroi</name>
    <dbReference type="NCBI Taxonomy" id="5127"/>
    <lineage>
        <taxon>Eukaryota</taxon>
        <taxon>Fungi</taxon>
        <taxon>Dikarya</taxon>
        <taxon>Ascomycota</taxon>
        <taxon>Pezizomycotina</taxon>
        <taxon>Sordariomycetes</taxon>
        <taxon>Hypocreomycetidae</taxon>
        <taxon>Hypocreales</taxon>
        <taxon>Nectriaceae</taxon>
        <taxon>Fusarium</taxon>
        <taxon>Fusarium fujikuroi species complex</taxon>
    </lineage>
</organism>
<reference evidence="6" key="1">
    <citation type="submission" date="2019-05" db="EMBL/GenBank/DDBJ databases">
        <authorList>
            <person name="Piombo E."/>
        </authorList>
    </citation>
    <scope>NUCLEOTIDE SEQUENCE</scope>
    <source>
        <strain evidence="6">C2S</strain>
    </source>
</reference>
<keyword evidence="2" id="KW-0812">Transmembrane</keyword>
<evidence type="ECO:0000256" key="2">
    <source>
        <dbReference type="ARBA" id="ARBA00022692"/>
    </source>
</evidence>
<dbReference type="PANTHER" id="PTHR15371:SF0">
    <property type="entry name" value="SD19278P"/>
    <property type="match status" value="1"/>
</dbReference>
<keyword evidence="4" id="KW-0472">Membrane</keyword>
<feature type="compositionally biased region" description="Low complexity" evidence="5">
    <location>
        <begin position="16"/>
        <end position="28"/>
    </location>
</feature>
<comment type="caution">
    <text evidence="6">The sequence shown here is derived from an EMBL/GenBank/DDBJ whole genome shotgun (WGS) entry which is preliminary data.</text>
</comment>
<feature type="region of interest" description="Disordered" evidence="5">
    <location>
        <begin position="295"/>
        <end position="338"/>
    </location>
</feature>
<protein>
    <submittedName>
        <fullName evidence="6">Uncharacterized protein</fullName>
    </submittedName>
</protein>
<comment type="subcellular location">
    <subcellularLocation>
        <location evidence="1">Membrane</location>
        <topology evidence="1">Multi-pass membrane protein</topology>
    </subcellularLocation>
</comment>